<name>A0A0C9WVW1_9AGAR</name>
<sequence>MVGGHSAFVDALFPVTFNSRSTSSPPRITSSPSFPPSHFILSVVSPQLANSHPHTSHPSMNRPYPFPKCQEKRLVSRVPISCGHVAPQHRRREGPRDLFQSLQDIGAFSRYALCTYLHQRFCGGTFGDFDNRLKCRFHLVGCSWVRLARWRWRRRLSS</sequence>
<dbReference type="EMBL" id="KN838577">
    <property type="protein sequence ID" value="KIK03720.1"/>
    <property type="molecule type" value="Genomic_DNA"/>
</dbReference>
<protein>
    <submittedName>
        <fullName evidence="1">Uncharacterized protein</fullName>
    </submittedName>
</protein>
<organism evidence="1 2">
    <name type="scientific">Laccaria amethystina LaAM-08-1</name>
    <dbReference type="NCBI Taxonomy" id="1095629"/>
    <lineage>
        <taxon>Eukaryota</taxon>
        <taxon>Fungi</taxon>
        <taxon>Dikarya</taxon>
        <taxon>Basidiomycota</taxon>
        <taxon>Agaricomycotina</taxon>
        <taxon>Agaricomycetes</taxon>
        <taxon>Agaricomycetidae</taxon>
        <taxon>Agaricales</taxon>
        <taxon>Agaricineae</taxon>
        <taxon>Hydnangiaceae</taxon>
        <taxon>Laccaria</taxon>
    </lineage>
</organism>
<dbReference type="AlphaFoldDB" id="A0A0C9WVW1"/>
<proteinExistence type="predicted"/>
<accession>A0A0C9WVW1</accession>
<dbReference type="Proteomes" id="UP000054477">
    <property type="component" value="Unassembled WGS sequence"/>
</dbReference>
<evidence type="ECO:0000313" key="2">
    <source>
        <dbReference type="Proteomes" id="UP000054477"/>
    </source>
</evidence>
<evidence type="ECO:0000313" key="1">
    <source>
        <dbReference type="EMBL" id="KIK03720.1"/>
    </source>
</evidence>
<gene>
    <name evidence="1" type="ORF">K443DRAFT_465690</name>
</gene>
<reference evidence="2" key="2">
    <citation type="submission" date="2015-01" db="EMBL/GenBank/DDBJ databases">
        <title>Evolutionary Origins and Diversification of the Mycorrhizal Mutualists.</title>
        <authorList>
            <consortium name="DOE Joint Genome Institute"/>
            <consortium name="Mycorrhizal Genomics Consortium"/>
            <person name="Kohler A."/>
            <person name="Kuo A."/>
            <person name="Nagy L.G."/>
            <person name="Floudas D."/>
            <person name="Copeland A."/>
            <person name="Barry K.W."/>
            <person name="Cichocki N."/>
            <person name="Veneault-Fourrey C."/>
            <person name="LaButti K."/>
            <person name="Lindquist E.A."/>
            <person name="Lipzen A."/>
            <person name="Lundell T."/>
            <person name="Morin E."/>
            <person name="Murat C."/>
            <person name="Riley R."/>
            <person name="Ohm R."/>
            <person name="Sun H."/>
            <person name="Tunlid A."/>
            <person name="Henrissat B."/>
            <person name="Grigoriev I.V."/>
            <person name="Hibbett D.S."/>
            <person name="Martin F."/>
        </authorList>
    </citation>
    <scope>NUCLEOTIDE SEQUENCE [LARGE SCALE GENOMIC DNA]</scope>
    <source>
        <strain evidence="2">LaAM-08-1</strain>
    </source>
</reference>
<dbReference type="HOGENOM" id="CLU_1669655_0_0_1"/>
<keyword evidence="2" id="KW-1185">Reference proteome</keyword>
<reference evidence="1 2" key="1">
    <citation type="submission" date="2014-04" db="EMBL/GenBank/DDBJ databases">
        <authorList>
            <consortium name="DOE Joint Genome Institute"/>
            <person name="Kuo A."/>
            <person name="Kohler A."/>
            <person name="Nagy L.G."/>
            <person name="Floudas D."/>
            <person name="Copeland A."/>
            <person name="Barry K.W."/>
            <person name="Cichocki N."/>
            <person name="Veneault-Fourrey C."/>
            <person name="LaButti K."/>
            <person name="Lindquist E.A."/>
            <person name="Lipzen A."/>
            <person name="Lundell T."/>
            <person name="Morin E."/>
            <person name="Murat C."/>
            <person name="Sun H."/>
            <person name="Tunlid A."/>
            <person name="Henrissat B."/>
            <person name="Grigoriev I.V."/>
            <person name="Hibbett D.S."/>
            <person name="Martin F."/>
            <person name="Nordberg H.P."/>
            <person name="Cantor M.N."/>
            <person name="Hua S.X."/>
        </authorList>
    </citation>
    <scope>NUCLEOTIDE SEQUENCE [LARGE SCALE GENOMIC DNA]</scope>
    <source>
        <strain evidence="1 2">LaAM-08-1</strain>
    </source>
</reference>